<gene>
    <name evidence="8" type="primary">argS</name>
    <name evidence="12" type="ORF">A2982_00055</name>
</gene>
<dbReference type="GO" id="GO:0005524">
    <property type="term" value="F:ATP binding"/>
    <property type="evidence" value="ECO:0007669"/>
    <property type="project" value="UniProtKB-UniRule"/>
</dbReference>
<dbReference type="PANTHER" id="PTHR11956">
    <property type="entry name" value="ARGINYL-TRNA SYNTHETASE"/>
    <property type="match status" value="1"/>
</dbReference>
<reference evidence="12 13" key="1">
    <citation type="journal article" date="2016" name="Nat. Commun.">
        <title>Thousands of microbial genomes shed light on interconnected biogeochemical processes in an aquifer system.</title>
        <authorList>
            <person name="Anantharaman K."/>
            <person name="Brown C.T."/>
            <person name="Hug L.A."/>
            <person name="Sharon I."/>
            <person name="Castelle C.J."/>
            <person name="Probst A.J."/>
            <person name="Thomas B.C."/>
            <person name="Singh A."/>
            <person name="Wilkins M.J."/>
            <person name="Karaoz U."/>
            <person name="Brodie E.L."/>
            <person name="Williams K.H."/>
            <person name="Hubbard S.S."/>
            <person name="Banfield J.F."/>
        </authorList>
    </citation>
    <scope>NUCLEOTIDE SEQUENCE [LARGE SCALE GENOMIC DNA]</scope>
</reference>
<feature type="short sequence motif" description="'HIGH' region" evidence="8">
    <location>
        <begin position="146"/>
        <end position="156"/>
    </location>
</feature>
<evidence type="ECO:0000313" key="12">
    <source>
        <dbReference type="EMBL" id="OGC52000.1"/>
    </source>
</evidence>
<keyword evidence="5 8" id="KW-0648">Protein biosynthesis</keyword>
<keyword evidence="2 8" id="KW-0436">Ligase</keyword>
<evidence type="ECO:0000256" key="8">
    <source>
        <dbReference type="HAMAP-Rule" id="MF_00123"/>
    </source>
</evidence>
<dbReference type="InterPro" id="IPR008909">
    <property type="entry name" value="DALR_anticod-bd"/>
</dbReference>
<comment type="subunit">
    <text evidence="8">Monomer.</text>
</comment>
<evidence type="ECO:0000256" key="4">
    <source>
        <dbReference type="ARBA" id="ARBA00022840"/>
    </source>
</evidence>
<dbReference type="InterPro" id="IPR009080">
    <property type="entry name" value="tRNAsynth_Ia_anticodon-bd"/>
</dbReference>
<dbReference type="Gene3D" id="3.30.1360.70">
    <property type="entry name" value="Arginyl tRNA synthetase N-terminal domain"/>
    <property type="match status" value="1"/>
</dbReference>
<evidence type="ECO:0000313" key="13">
    <source>
        <dbReference type="Proteomes" id="UP000178771"/>
    </source>
</evidence>
<evidence type="ECO:0000256" key="1">
    <source>
        <dbReference type="ARBA" id="ARBA00005594"/>
    </source>
</evidence>
<proteinExistence type="inferred from homology"/>
<accession>A0A1F4V4N5</accession>
<keyword evidence="8" id="KW-0963">Cytoplasm</keyword>
<dbReference type="SMART" id="SM00836">
    <property type="entry name" value="DALR_1"/>
    <property type="match status" value="1"/>
</dbReference>
<dbReference type="InterPro" id="IPR001278">
    <property type="entry name" value="Arg-tRNA-ligase"/>
</dbReference>
<dbReference type="FunFam" id="3.40.50.620:FF:000116">
    <property type="entry name" value="Arginine--tRNA ligase"/>
    <property type="match status" value="1"/>
</dbReference>
<feature type="domain" description="Arginyl tRNA synthetase N-terminal" evidence="11">
    <location>
        <begin position="6"/>
        <end position="109"/>
    </location>
</feature>
<dbReference type="InterPro" id="IPR005148">
    <property type="entry name" value="Arg-tRNA-synth_N"/>
</dbReference>
<dbReference type="AlphaFoldDB" id="A0A1F4V4N5"/>
<dbReference type="Proteomes" id="UP000178771">
    <property type="component" value="Unassembled WGS sequence"/>
</dbReference>
<keyword evidence="3 8" id="KW-0547">Nucleotide-binding</keyword>
<keyword evidence="6 8" id="KW-0030">Aminoacyl-tRNA synthetase</keyword>
<dbReference type="PANTHER" id="PTHR11956:SF5">
    <property type="entry name" value="ARGININE--TRNA LIGASE, CYTOPLASMIC"/>
    <property type="match status" value="1"/>
</dbReference>
<dbReference type="Pfam" id="PF03485">
    <property type="entry name" value="Arg_tRNA_synt_N"/>
    <property type="match status" value="1"/>
</dbReference>
<sequence length="598" mass="67943">MQEVSDQIKKSLLKAVSVVARIEAPAIEKIHLEHPTDASHGDYSSNIAMVLFKEMKNNAASDFKKPRNILKTPHDLALAIMSELQKDKVISESVEKIEAVKPGFINFYLQKSYFLKILSEIMSERDKFGSAKRTSKRKILVEYSSPNIAKQFSVGHLRSTIIGQAIYNLYKFIGCEVVGDNHLGDWGTQFGMIIAAVLEKGLDIKDLTLNDLEKLYVDFNKKLETDPDLRKKATDAFVSLEKGDIKCREIWKAAVDTSLAEFDKFYKLLGVKIDYAYGESIYEKMMPGIVKLLIDERIAQKSEGAYVIKYNDMPPAMLIKSDGGTTYLTRDLATIKFRRESPHLHSDIYVYEVGAEQKLHFRQVFRTAEMLGLGKESDYVHIAHGFLRLPEGKMSTRKGNTIKLRELLEKSIIKAEKILLDKSGTEKDAKRAVFSDSAKKIGIGAVKYNELKHSPSTDYIFNWEEALNMNGDSGSYLQYTAVRIRNLLMKAGAKDNMTFNFVQVFSELSLTNEELDIVKILSKFREKVEEAAFRFSPNLICSYLFLLAQKYNTFYNSTSIVPMRDTSYRMFRLNLSFSVMQVITNGLSILGIEIPESM</sequence>
<comment type="similarity">
    <text evidence="1 8 9">Belongs to the class-I aminoacyl-tRNA synthetase family.</text>
</comment>
<evidence type="ECO:0000256" key="6">
    <source>
        <dbReference type="ARBA" id="ARBA00023146"/>
    </source>
</evidence>
<comment type="subcellular location">
    <subcellularLocation>
        <location evidence="8">Cytoplasm</location>
    </subcellularLocation>
</comment>
<evidence type="ECO:0000256" key="9">
    <source>
        <dbReference type="RuleBase" id="RU363038"/>
    </source>
</evidence>
<dbReference type="STRING" id="1802624.A2982_00055"/>
<dbReference type="Gene3D" id="3.40.50.620">
    <property type="entry name" value="HUPs"/>
    <property type="match status" value="1"/>
</dbReference>
<dbReference type="InterPro" id="IPR014729">
    <property type="entry name" value="Rossmann-like_a/b/a_fold"/>
</dbReference>
<name>A0A1F4V4N5_UNCKA</name>
<organism evidence="12 13">
    <name type="scientific">candidate division WWE3 bacterium RIFCSPLOWO2_01_FULL_39_13</name>
    <dbReference type="NCBI Taxonomy" id="1802624"/>
    <lineage>
        <taxon>Bacteria</taxon>
        <taxon>Katanobacteria</taxon>
    </lineage>
</organism>
<dbReference type="CDD" id="cd00671">
    <property type="entry name" value="ArgRS_core"/>
    <property type="match status" value="1"/>
</dbReference>
<dbReference type="EC" id="6.1.1.19" evidence="8"/>
<dbReference type="SUPFAM" id="SSF55190">
    <property type="entry name" value="Arginyl-tRNA synthetase (ArgRS), N-terminal 'additional' domain"/>
    <property type="match status" value="1"/>
</dbReference>
<dbReference type="EMBL" id="MEVH01000007">
    <property type="protein sequence ID" value="OGC52000.1"/>
    <property type="molecule type" value="Genomic_DNA"/>
</dbReference>
<dbReference type="HAMAP" id="MF_00123">
    <property type="entry name" value="Arg_tRNA_synth"/>
    <property type="match status" value="1"/>
</dbReference>
<evidence type="ECO:0000256" key="5">
    <source>
        <dbReference type="ARBA" id="ARBA00022917"/>
    </source>
</evidence>
<evidence type="ECO:0000256" key="3">
    <source>
        <dbReference type="ARBA" id="ARBA00022741"/>
    </source>
</evidence>
<evidence type="ECO:0000259" key="10">
    <source>
        <dbReference type="SMART" id="SM00836"/>
    </source>
</evidence>
<dbReference type="GO" id="GO:0006420">
    <property type="term" value="P:arginyl-tRNA aminoacylation"/>
    <property type="evidence" value="ECO:0007669"/>
    <property type="project" value="UniProtKB-UniRule"/>
</dbReference>
<dbReference type="Gene3D" id="1.10.730.10">
    <property type="entry name" value="Isoleucyl-tRNA Synthetase, Domain 1"/>
    <property type="match status" value="1"/>
</dbReference>
<comment type="catalytic activity">
    <reaction evidence="7 8">
        <text>tRNA(Arg) + L-arginine + ATP = L-arginyl-tRNA(Arg) + AMP + diphosphate</text>
        <dbReference type="Rhea" id="RHEA:20301"/>
        <dbReference type="Rhea" id="RHEA-COMP:9658"/>
        <dbReference type="Rhea" id="RHEA-COMP:9673"/>
        <dbReference type="ChEBI" id="CHEBI:30616"/>
        <dbReference type="ChEBI" id="CHEBI:32682"/>
        <dbReference type="ChEBI" id="CHEBI:33019"/>
        <dbReference type="ChEBI" id="CHEBI:78442"/>
        <dbReference type="ChEBI" id="CHEBI:78513"/>
        <dbReference type="ChEBI" id="CHEBI:456215"/>
        <dbReference type="EC" id="6.1.1.19"/>
    </reaction>
</comment>
<feature type="domain" description="DALR anticodon binding" evidence="10">
    <location>
        <begin position="477"/>
        <end position="598"/>
    </location>
</feature>
<comment type="caution">
    <text evidence="12">The sequence shown here is derived from an EMBL/GenBank/DDBJ whole genome shotgun (WGS) entry which is preliminary data.</text>
</comment>
<dbReference type="GO" id="GO:0005737">
    <property type="term" value="C:cytoplasm"/>
    <property type="evidence" value="ECO:0007669"/>
    <property type="project" value="UniProtKB-SubCell"/>
</dbReference>
<evidence type="ECO:0000256" key="2">
    <source>
        <dbReference type="ARBA" id="ARBA00022598"/>
    </source>
</evidence>
<protein>
    <recommendedName>
        <fullName evidence="8">Arginine--tRNA ligase</fullName>
        <ecNumber evidence="8">6.1.1.19</ecNumber>
    </recommendedName>
    <alternativeName>
        <fullName evidence="8">Arginyl-tRNA synthetase</fullName>
        <shortName evidence="8">ArgRS</shortName>
    </alternativeName>
</protein>
<dbReference type="InterPro" id="IPR035684">
    <property type="entry name" value="ArgRS_core"/>
</dbReference>
<dbReference type="GO" id="GO:0004814">
    <property type="term" value="F:arginine-tRNA ligase activity"/>
    <property type="evidence" value="ECO:0007669"/>
    <property type="project" value="UniProtKB-UniRule"/>
</dbReference>
<evidence type="ECO:0000259" key="11">
    <source>
        <dbReference type="SMART" id="SM01016"/>
    </source>
</evidence>
<dbReference type="SUPFAM" id="SSF52374">
    <property type="entry name" value="Nucleotidylyl transferase"/>
    <property type="match status" value="1"/>
</dbReference>
<dbReference type="InterPro" id="IPR036695">
    <property type="entry name" value="Arg-tRNA-synth_N_sf"/>
</dbReference>
<dbReference type="PRINTS" id="PR01038">
    <property type="entry name" value="TRNASYNTHARG"/>
</dbReference>
<keyword evidence="4 8" id="KW-0067">ATP-binding</keyword>
<dbReference type="Pfam" id="PF00750">
    <property type="entry name" value="tRNA-synt_1d"/>
    <property type="match status" value="1"/>
</dbReference>
<dbReference type="NCBIfam" id="TIGR00456">
    <property type="entry name" value="argS"/>
    <property type="match status" value="1"/>
</dbReference>
<dbReference type="SMART" id="SM01016">
    <property type="entry name" value="Arg_tRNA_synt_N"/>
    <property type="match status" value="1"/>
</dbReference>
<dbReference type="Pfam" id="PF05746">
    <property type="entry name" value="DALR_1"/>
    <property type="match status" value="1"/>
</dbReference>
<dbReference type="SUPFAM" id="SSF47323">
    <property type="entry name" value="Anticodon-binding domain of a subclass of class I aminoacyl-tRNA synthetases"/>
    <property type="match status" value="1"/>
</dbReference>
<evidence type="ECO:0000256" key="7">
    <source>
        <dbReference type="ARBA" id="ARBA00049339"/>
    </source>
</evidence>